<comment type="caution">
    <text evidence="2">The sequence shown here is derived from an EMBL/GenBank/DDBJ whole genome shotgun (WGS) entry which is preliminary data.</text>
</comment>
<evidence type="ECO:0000313" key="2">
    <source>
        <dbReference type="EMBL" id="KAI5060875.1"/>
    </source>
</evidence>
<organism evidence="2 3">
    <name type="scientific">Adiantum capillus-veneris</name>
    <name type="common">Maidenhair fern</name>
    <dbReference type="NCBI Taxonomy" id="13818"/>
    <lineage>
        <taxon>Eukaryota</taxon>
        <taxon>Viridiplantae</taxon>
        <taxon>Streptophyta</taxon>
        <taxon>Embryophyta</taxon>
        <taxon>Tracheophyta</taxon>
        <taxon>Polypodiopsida</taxon>
        <taxon>Polypodiidae</taxon>
        <taxon>Polypodiales</taxon>
        <taxon>Pteridineae</taxon>
        <taxon>Pteridaceae</taxon>
        <taxon>Vittarioideae</taxon>
        <taxon>Adiantum</taxon>
    </lineage>
</organism>
<dbReference type="EMBL" id="JABFUD020000023">
    <property type="protein sequence ID" value="KAI5060875.1"/>
    <property type="molecule type" value="Genomic_DNA"/>
</dbReference>
<feature type="compositionally biased region" description="Polar residues" evidence="1">
    <location>
        <begin position="25"/>
        <end position="53"/>
    </location>
</feature>
<dbReference type="OrthoDB" id="10595924at2759"/>
<dbReference type="AlphaFoldDB" id="A0A9D4U3V6"/>
<protein>
    <submittedName>
        <fullName evidence="2">Uncharacterized protein</fullName>
    </submittedName>
</protein>
<accession>A0A9D4U3V6</accession>
<sequence length="107" mass="11640">MASHGSEHHVGGNINLPPTQPRPNPSLNIVPNQSSPKSQTHIVGANNNANSPEVESDVHSHNTEPPPLEDALVIDKQDLDNWFDQLSDRVLIGLCHGPRPPLDALKR</sequence>
<name>A0A9D4U3V6_ADICA</name>
<dbReference type="Proteomes" id="UP000886520">
    <property type="component" value="Chromosome 23"/>
</dbReference>
<evidence type="ECO:0000256" key="1">
    <source>
        <dbReference type="SAM" id="MobiDB-lite"/>
    </source>
</evidence>
<proteinExistence type="predicted"/>
<reference evidence="2" key="1">
    <citation type="submission" date="2021-01" db="EMBL/GenBank/DDBJ databases">
        <title>Adiantum capillus-veneris genome.</title>
        <authorList>
            <person name="Fang Y."/>
            <person name="Liao Q."/>
        </authorList>
    </citation>
    <scope>NUCLEOTIDE SEQUENCE</scope>
    <source>
        <strain evidence="2">H3</strain>
        <tissue evidence="2">Leaf</tissue>
    </source>
</reference>
<feature type="region of interest" description="Disordered" evidence="1">
    <location>
        <begin position="1"/>
        <end position="68"/>
    </location>
</feature>
<evidence type="ECO:0000313" key="3">
    <source>
        <dbReference type="Proteomes" id="UP000886520"/>
    </source>
</evidence>
<keyword evidence="3" id="KW-1185">Reference proteome</keyword>
<gene>
    <name evidence="2" type="ORF">GOP47_0023380</name>
</gene>
<feature type="compositionally biased region" description="Basic and acidic residues" evidence="1">
    <location>
        <begin position="1"/>
        <end position="10"/>
    </location>
</feature>